<dbReference type="Pfam" id="PF13738">
    <property type="entry name" value="Pyr_redox_3"/>
    <property type="match status" value="1"/>
</dbReference>
<accession>A0A5B7WQV8</accession>
<dbReference type="EMBL" id="CP034412">
    <property type="protein sequence ID" value="QCY46312.1"/>
    <property type="molecule type" value="Genomic_DNA"/>
</dbReference>
<dbReference type="PANTHER" id="PTHR43539">
    <property type="entry name" value="FLAVIN-BINDING MONOOXYGENASE-LIKE PROTEIN (AFU_ORTHOLOGUE AFUA_4G09220)"/>
    <property type="match status" value="1"/>
</dbReference>
<dbReference type="PRINTS" id="PR00368">
    <property type="entry name" value="FADPNR"/>
</dbReference>
<evidence type="ECO:0000313" key="3">
    <source>
        <dbReference type="EMBL" id="QCY46312.1"/>
    </source>
</evidence>
<dbReference type="SUPFAM" id="SSF51905">
    <property type="entry name" value="FAD/NAD(P)-binding domain"/>
    <property type="match status" value="1"/>
</dbReference>
<keyword evidence="1" id="KW-0560">Oxidoreductase</keyword>
<name>A0A5B7WQV8_9MICC</name>
<organism evidence="3 4">
    <name type="scientific">Glutamicibacter creatinolyticus</name>
    <dbReference type="NCBI Taxonomy" id="162496"/>
    <lineage>
        <taxon>Bacteria</taxon>
        <taxon>Bacillati</taxon>
        <taxon>Actinomycetota</taxon>
        <taxon>Actinomycetes</taxon>
        <taxon>Micrococcales</taxon>
        <taxon>Micrococcaceae</taxon>
        <taxon>Glutamicibacter</taxon>
    </lineage>
</organism>
<feature type="region of interest" description="Disordered" evidence="2">
    <location>
        <begin position="368"/>
        <end position="390"/>
    </location>
</feature>
<dbReference type="GO" id="GO:0004497">
    <property type="term" value="F:monooxygenase activity"/>
    <property type="evidence" value="ECO:0007669"/>
    <property type="project" value="TreeGrafter"/>
</dbReference>
<evidence type="ECO:0000256" key="1">
    <source>
        <dbReference type="ARBA" id="ARBA00023002"/>
    </source>
</evidence>
<dbReference type="Proteomes" id="UP000307000">
    <property type="component" value="Chromosome"/>
</dbReference>
<dbReference type="RefSeq" id="WP_246049717.1">
    <property type="nucleotide sequence ID" value="NZ_CP034412.1"/>
</dbReference>
<reference evidence="3 4" key="1">
    <citation type="submission" date="2018-12" db="EMBL/GenBank/DDBJ databases">
        <title>Complete Genome Sequence of Glutamicibacter creatinolyticus strain LGCM259,isolated from an abscess of a 12-year-old mare in Italy.</title>
        <authorList>
            <person name="Santos R.G."/>
            <person name="Silva A.L."/>
            <person name="Seyffert N."/>
            <person name="Castro T.L.P."/>
            <person name="Attili A.R."/>
            <person name="Rifici C."/>
            <person name="Mazzullo G."/>
            <person name="Brenig B."/>
            <person name="Venanzi F."/>
            <person name="Azevedo V."/>
        </authorList>
    </citation>
    <scope>NUCLEOTIDE SEQUENCE [LARGE SCALE GENOMIC DNA]</scope>
    <source>
        <strain evidence="3 4">LGCM 259</strain>
    </source>
</reference>
<dbReference type="PRINTS" id="PR00469">
    <property type="entry name" value="PNDRDTASEII"/>
</dbReference>
<dbReference type="GO" id="GO:0050660">
    <property type="term" value="F:flavin adenine dinucleotide binding"/>
    <property type="evidence" value="ECO:0007669"/>
    <property type="project" value="TreeGrafter"/>
</dbReference>
<gene>
    <name evidence="3" type="ORF">GcLGCM259_0547</name>
</gene>
<sequence length="390" mass="42100">MDRGKLRTRYHTVVIGAGQAGLSAGYHLLRRGMRPWVDFVMLDANDGPGGAWRDRWDSLTFGKAHHLHPLPDFELATPDPTEPASAVVSRYYGEYEQHMGLPVYRSGPVVSVSRKGTGSAAGFEVELADGTGLQATTVINATGTWSNPFWPSYRGMNTFTGLQVHTWNFTGVQQFANRRTLVVGGGASATQFIVQLDAAGIDTRWSTRTPPRWKDFASTRDWGLEVERRVTEDTRAGRPPRPVVANTGLPLTGQMRAAIASGLMISRGPISRLEADAVVFSDGSRERIDAILWATGFRHALKHLAPLKLRTAQGGIRMSADAVSAADQPGLYLVGYGASASTIGATRAGRRAAIAAIKHLKQHASGMAGTEASGYTTVHPEEKSPQSLRV</sequence>
<evidence type="ECO:0000256" key="2">
    <source>
        <dbReference type="SAM" id="MobiDB-lite"/>
    </source>
</evidence>
<dbReference type="PANTHER" id="PTHR43539:SF78">
    <property type="entry name" value="FLAVIN-CONTAINING MONOOXYGENASE"/>
    <property type="match status" value="1"/>
</dbReference>
<keyword evidence="4" id="KW-1185">Reference proteome</keyword>
<protein>
    <submittedName>
        <fullName evidence="3">Pyridine nucleotide-disulfide oxidoreductase</fullName>
    </submittedName>
</protein>
<dbReference type="AlphaFoldDB" id="A0A5B7WQV8"/>
<evidence type="ECO:0000313" key="4">
    <source>
        <dbReference type="Proteomes" id="UP000307000"/>
    </source>
</evidence>
<dbReference type="Gene3D" id="3.50.50.60">
    <property type="entry name" value="FAD/NAD(P)-binding domain"/>
    <property type="match status" value="1"/>
</dbReference>
<proteinExistence type="predicted"/>
<dbReference type="InterPro" id="IPR036188">
    <property type="entry name" value="FAD/NAD-bd_sf"/>
</dbReference>
<dbReference type="InterPro" id="IPR050982">
    <property type="entry name" value="Auxin_biosynth/cation_transpt"/>
</dbReference>
<dbReference type="KEGG" id="gcr:GcLGCM259_0547"/>